<dbReference type="Pfam" id="PF02620">
    <property type="entry name" value="YceD"/>
    <property type="match status" value="1"/>
</dbReference>
<proteinExistence type="predicted"/>
<keyword evidence="2" id="KW-1185">Reference proteome</keyword>
<reference evidence="1 2" key="1">
    <citation type="submission" date="2017-05" db="EMBL/GenBank/DDBJ databases">
        <authorList>
            <person name="Varghese N."/>
            <person name="Submissions S."/>
        </authorList>
    </citation>
    <scope>NUCLEOTIDE SEQUENCE [LARGE SCALE GENOMIC DNA]</scope>
    <source>
        <strain evidence="1 2">DSM 21342</strain>
    </source>
</reference>
<organism evidence="1 2">
    <name type="scientific">Solitalea koreensis</name>
    <dbReference type="NCBI Taxonomy" id="543615"/>
    <lineage>
        <taxon>Bacteria</taxon>
        <taxon>Pseudomonadati</taxon>
        <taxon>Bacteroidota</taxon>
        <taxon>Sphingobacteriia</taxon>
        <taxon>Sphingobacteriales</taxon>
        <taxon>Sphingobacteriaceae</taxon>
        <taxon>Solitalea</taxon>
    </lineage>
</organism>
<dbReference type="EMBL" id="FXSZ01000001">
    <property type="protein sequence ID" value="SMO37337.1"/>
    <property type="molecule type" value="Genomic_DNA"/>
</dbReference>
<dbReference type="Proteomes" id="UP000315971">
    <property type="component" value="Unassembled WGS sequence"/>
</dbReference>
<accession>A0A521AR98</accession>
<sequence length="181" mass="20915">MIRTLKANKEYIIPFIGLTTGEHVFEYSVDEKFFNEYEYSLVKRGNLKVHLQLNKQENMLVLDFHIEGIIQASCDRCLSEYPLPVEVNEQQIYKITDGQPDDSGEIIMLNRSAYEIDIAPLVYEFVNLQVPIISVCDEKGSYCDEEMLATLKKMNAEQEENAGEEEIVDPRWAALKKLKEN</sequence>
<evidence type="ECO:0000313" key="2">
    <source>
        <dbReference type="Proteomes" id="UP000315971"/>
    </source>
</evidence>
<name>A0A521AR98_9SPHI</name>
<dbReference type="AlphaFoldDB" id="A0A521AR98"/>
<dbReference type="InterPro" id="IPR003772">
    <property type="entry name" value="YceD"/>
</dbReference>
<gene>
    <name evidence="1" type="ORF">SAMN06265350_101343</name>
</gene>
<protein>
    <submittedName>
        <fullName evidence="1">Uncharacterized metal-binding protein YceD, DUF177 family</fullName>
    </submittedName>
</protein>
<evidence type="ECO:0000313" key="1">
    <source>
        <dbReference type="EMBL" id="SMO37337.1"/>
    </source>
</evidence>